<organism evidence="17 18">
    <name type="scientific">Victivallis lenta</name>
    <dbReference type="NCBI Taxonomy" id="2606640"/>
    <lineage>
        <taxon>Bacteria</taxon>
        <taxon>Pseudomonadati</taxon>
        <taxon>Lentisphaerota</taxon>
        <taxon>Lentisphaeria</taxon>
        <taxon>Victivallales</taxon>
        <taxon>Victivallaceae</taxon>
        <taxon>Victivallis</taxon>
    </lineage>
</organism>
<dbReference type="PANTHER" id="PTHR36701:SF1">
    <property type="entry name" value="EPOXYQUEUOSINE REDUCTASE QUEH"/>
    <property type="match status" value="1"/>
</dbReference>
<keyword evidence="13" id="KW-1015">Disulfide bond</keyword>
<evidence type="ECO:0000256" key="1">
    <source>
        <dbReference type="ARBA" id="ARBA00002268"/>
    </source>
</evidence>
<keyword evidence="11" id="KW-0408">Iron</keyword>
<comment type="similarity">
    <text evidence="3">Belongs to the QueH family.</text>
</comment>
<keyword evidence="6" id="KW-0004">4Fe-4S</keyword>
<evidence type="ECO:0000256" key="9">
    <source>
        <dbReference type="ARBA" id="ARBA00022785"/>
    </source>
</evidence>
<dbReference type="Proteomes" id="UP000435649">
    <property type="component" value="Unassembled WGS sequence"/>
</dbReference>
<evidence type="ECO:0000256" key="12">
    <source>
        <dbReference type="ARBA" id="ARBA00023014"/>
    </source>
</evidence>
<keyword evidence="14" id="KW-0676">Redox-active center</keyword>
<evidence type="ECO:0000256" key="15">
    <source>
        <dbReference type="ARBA" id="ARBA00031446"/>
    </source>
</evidence>
<evidence type="ECO:0000256" key="8">
    <source>
        <dbReference type="ARBA" id="ARBA00022723"/>
    </source>
</evidence>
<evidence type="ECO:0000256" key="2">
    <source>
        <dbReference type="ARBA" id="ARBA00004691"/>
    </source>
</evidence>
<dbReference type="Pfam" id="PF02677">
    <property type="entry name" value="QueH"/>
    <property type="match status" value="1"/>
</dbReference>
<keyword evidence="9" id="KW-0671">Queuosine biosynthesis</keyword>
<dbReference type="GO" id="GO:0008616">
    <property type="term" value="P:tRNA queuosine(34) biosynthetic process"/>
    <property type="evidence" value="ECO:0007669"/>
    <property type="project" value="UniProtKB-UniPathway"/>
</dbReference>
<evidence type="ECO:0000256" key="5">
    <source>
        <dbReference type="ARBA" id="ARBA00016895"/>
    </source>
</evidence>
<dbReference type="GO" id="GO:0046872">
    <property type="term" value="F:metal ion binding"/>
    <property type="evidence" value="ECO:0007669"/>
    <property type="project" value="UniProtKB-KW"/>
</dbReference>
<proteinExistence type="inferred from homology"/>
<comment type="caution">
    <text evidence="17">The sequence shown here is derived from an EMBL/GenBank/DDBJ whole genome shotgun (WGS) entry which is preliminary data.</text>
</comment>
<evidence type="ECO:0000256" key="11">
    <source>
        <dbReference type="ARBA" id="ARBA00023004"/>
    </source>
</evidence>
<keyword evidence="7" id="KW-0819">tRNA processing</keyword>
<dbReference type="EC" id="1.17.99.6" evidence="4"/>
<dbReference type="UniPathway" id="UPA00392"/>
<accession>A0A844FWJ0</accession>
<reference evidence="17 18" key="1">
    <citation type="submission" date="2019-08" db="EMBL/GenBank/DDBJ databases">
        <title>In-depth cultivation of the pig gut microbiome towards novel bacterial diversity and tailored functional studies.</title>
        <authorList>
            <person name="Wylensek D."/>
            <person name="Hitch T.C.A."/>
            <person name="Clavel T."/>
        </authorList>
    </citation>
    <scope>NUCLEOTIDE SEQUENCE [LARGE SCALE GENOMIC DNA]</scope>
    <source>
        <strain evidence="17 18">BBE-744-WT-12</strain>
    </source>
</reference>
<protein>
    <recommendedName>
        <fullName evidence="5">Epoxyqueuosine reductase QueH</fullName>
        <ecNumber evidence="4">1.17.99.6</ecNumber>
    </recommendedName>
    <alternativeName>
        <fullName evidence="15">Queuosine biosynthesis protein QueH</fullName>
    </alternativeName>
</protein>
<evidence type="ECO:0000313" key="17">
    <source>
        <dbReference type="EMBL" id="MST95620.1"/>
    </source>
</evidence>
<keyword evidence="8" id="KW-0479">Metal-binding</keyword>
<keyword evidence="12" id="KW-0411">Iron-sulfur</keyword>
<name>A0A844FWJ0_9BACT</name>
<dbReference type="GO" id="GO:0051539">
    <property type="term" value="F:4 iron, 4 sulfur cluster binding"/>
    <property type="evidence" value="ECO:0007669"/>
    <property type="project" value="UniProtKB-KW"/>
</dbReference>
<evidence type="ECO:0000256" key="3">
    <source>
        <dbReference type="ARBA" id="ARBA00008207"/>
    </source>
</evidence>
<sequence length="184" mass="20854">MFPAVKYSMTNSTEPMLLLHVCCAPCAAGCVERLLETGREVRLYYSNSNITTKEEFERRLDSVERLAGIFGLALEVDPYDHDGWRGAVAGFESEPERGLRCPLCFGWSLGRTAGRAAALGANFATTLTVSPHKPSRVIFETASIWKHFEPWDFKKKDGFRRSRELAREHGFYLQNFCGCEFSER</sequence>
<keyword evidence="10" id="KW-0560">Oxidoreductase</keyword>
<dbReference type="GO" id="GO:0052693">
    <property type="term" value="F:epoxyqueuosine reductase activity"/>
    <property type="evidence" value="ECO:0007669"/>
    <property type="project" value="UniProtKB-EC"/>
</dbReference>
<evidence type="ECO:0000256" key="6">
    <source>
        <dbReference type="ARBA" id="ARBA00022485"/>
    </source>
</evidence>
<comment type="pathway">
    <text evidence="2">tRNA modification; tRNA-queuosine biosynthesis.</text>
</comment>
<dbReference type="PANTHER" id="PTHR36701">
    <property type="entry name" value="EPOXYQUEUOSINE REDUCTASE QUEH"/>
    <property type="match status" value="1"/>
</dbReference>
<dbReference type="EMBL" id="VUNS01000001">
    <property type="protein sequence ID" value="MST95620.1"/>
    <property type="molecule type" value="Genomic_DNA"/>
</dbReference>
<gene>
    <name evidence="17" type="ORF">FYJ85_00975</name>
</gene>
<evidence type="ECO:0000256" key="16">
    <source>
        <dbReference type="ARBA" id="ARBA00047415"/>
    </source>
</evidence>
<keyword evidence="18" id="KW-1185">Reference proteome</keyword>
<evidence type="ECO:0000256" key="13">
    <source>
        <dbReference type="ARBA" id="ARBA00023157"/>
    </source>
</evidence>
<comment type="catalytic activity">
    <reaction evidence="16">
        <text>epoxyqueuosine(34) in tRNA + AH2 = queuosine(34) in tRNA + A + H2O</text>
        <dbReference type="Rhea" id="RHEA:32159"/>
        <dbReference type="Rhea" id="RHEA-COMP:18571"/>
        <dbReference type="Rhea" id="RHEA-COMP:18582"/>
        <dbReference type="ChEBI" id="CHEBI:13193"/>
        <dbReference type="ChEBI" id="CHEBI:15377"/>
        <dbReference type="ChEBI" id="CHEBI:17499"/>
        <dbReference type="ChEBI" id="CHEBI:194431"/>
        <dbReference type="ChEBI" id="CHEBI:194443"/>
        <dbReference type="EC" id="1.17.99.6"/>
    </reaction>
</comment>
<evidence type="ECO:0000256" key="10">
    <source>
        <dbReference type="ARBA" id="ARBA00023002"/>
    </source>
</evidence>
<comment type="function">
    <text evidence="1">Catalyzes the conversion of epoxyqueuosine (oQ) to queuosine (Q), which is a hypermodified base found in the wobble positions of tRNA(Asp), tRNA(Asn), tRNA(His) and tRNA(Tyr).</text>
</comment>
<dbReference type="AlphaFoldDB" id="A0A844FWJ0"/>
<dbReference type="InterPro" id="IPR003828">
    <property type="entry name" value="QueH"/>
</dbReference>
<evidence type="ECO:0000313" key="18">
    <source>
        <dbReference type="Proteomes" id="UP000435649"/>
    </source>
</evidence>
<evidence type="ECO:0000256" key="14">
    <source>
        <dbReference type="ARBA" id="ARBA00023284"/>
    </source>
</evidence>
<evidence type="ECO:0000256" key="7">
    <source>
        <dbReference type="ARBA" id="ARBA00022694"/>
    </source>
</evidence>
<evidence type="ECO:0000256" key="4">
    <source>
        <dbReference type="ARBA" id="ARBA00012622"/>
    </source>
</evidence>